<dbReference type="Proteomes" id="UP000509638">
    <property type="component" value="Chromosome"/>
</dbReference>
<keyword evidence="1" id="KW-0732">Signal</keyword>
<dbReference type="AlphaFoldDB" id="A0A7D5IMU7"/>
<reference evidence="2 3" key="1">
    <citation type="submission" date="2020-06" db="EMBL/GenBank/DDBJ databases">
        <authorList>
            <person name="Jo H."/>
        </authorList>
    </citation>
    <scope>NUCLEOTIDE SEQUENCE [LARGE SCALE GENOMIC DNA]</scope>
    <source>
        <strain evidence="2 3">I46</strain>
    </source>
</reference>
<accession>A0A7D5IMU7</accession>
<protein>
    <submittedName>
        <fullName evidence="2">Uncharacterized protein</fullName>
    </submittedName>
</protein>
<sequence>MRTPRIVIAAFVVSVVVAASGCATTPGAVGGSLSPAPPEGEVVAQGTVLDDGTGTRLCLGGVAESAPPQCSGIPLAGWDWDGTTDETEMSGVTWGAYAVQGTFDGETMTSTRPPVSLALYDPLPVADPTDGTPGTADEATLRDVEQRVRDTLGDTVLVTGAYDGRLWVTVVWDDGTLQAAADDEFGADVVVVQSAIREVG</sequence>
<name>A0A7D5IMU7_9MICO</name>
<feature type="signal peptide" evidence="1">
    <location>
        <begin position="1"/>
        <end position="19"/>
    </location>
</feature>
<gene>
    <name evidence="2" type="ORF">HW566_00975</name>
</gene>
<proteinExistence type="predicted"/>
<dbReference type="PROSITE" id="PS51257">
    <property type="entry name" value="PROKAR_LIPOPROTEIN"/>
    <property type="match status" value="1"/>
</dbReference>
<evidence type="ECO:0000313" key="3">
    <source>
        <dbReference type="Proteomes" id="UP000509638"/>
    </source>
</evidence>
<evidence type="ECO:0000256" key="1">
    <source>
        <dbReference type="SAM" id="SignalP"/>
    </source>
</evidence>
<dbReference type="RefSeq" id="WP_178009613.1">
    <property type="nucleotide sequence ID" value="NZ_CP058316.1"/>
</dbReference>
<dbReference type="EMBL" id="CP058316">
    <property type="protein sequence ID" value="QLD10479.1"/>
    <property type="molecule type" value="Genomic_DNA"/>
</dbReference>
<organism evidence="2 3">
    <name type="scientific">Microbacterium oleivorans</name>
    <dbReference type="NCBI Taxonomy" id="273677"/>
    <lineage>
        <taxon>Bacteria</taxon>
        <taxon>Bacillati</taxon>
        <taxon>Actinomycetota</taxon>
        <taxon>Actinomycetes</taxon>
        <taxon>Micrococcales</taxon>
        <taxon>Microbacteriaceae</taxon>
        <taxon>Microbacterium</taxon>
    </lineage>
</organism>
<feature type="chain" id="PRO_5039555237" evidence="1">
    <location>
        <begin position="20"/>
        <end position="200"/>
    </location>
</feature>
<evidence type="ECO:0000313" key="2">
    <source>
        <dbReference type="EMBL" id="QLD10479.1"/>
    </source>
</evidence>